<proteinExistence type="predicted"/>
<name>A0AAD7H318_MYCRO</name>
<reference evidence="2" key="1">
    <citation type="submission" date="2023-03" db="EMBL/GenBank/DDBJ databases">
        <title>Massive genome expansion in bonnet fungi (Mycena s.s.) driven by repeated elements and novel gene families across ecological guilds.</title>
        <authorList>
            <consortium name="Lawrence Berkeley National Laboratory"/>
            <person name="Harder C.B."/>
            <person name="Miyauchi S."/>
            <person name="Viragh M."/>
            <person name="Kuo A."/>
            <person name="Thoen E."/>
            <person name="Andreopoulos B."/>
            <person name="Lu D."/>
            <person name="Skrede I."/>
            <person name="Drula E."/>
            <person name="Henrissat B."/>
            <person name="Morin E."/>
            <person name="Kohler A."/>
            <person name="Barry K."/>
            <person name="LaButti K."/>
            <person name="Morin E."/>
            <person name="Salamov A."/>
            <person name="Lipzen A."/>
            <person name="Mereny Z."/>
            <person name="Hegedus B."/>
            <person name="Baldrian P."/>
            <person name="Stursova M."/>
            <person name="Weitz H."/>
            <person name="Taylor A."/>
            <person name="Grigoriev I.V."/>
            <person name="Nagy L.G."/>
            <person name="Martin F."/>
            <person name="Kauserud H."/>
        </authorList>
    </citation>
    <scope>NUCLEOTIDE SEQUENCE</scope>
    <source>
        <strain evidence="2">CBHHK067</strain>
    </source>
</reference>
<feature type="compositionally biased region" description="Basic and acidic residues" evidence="1">
    <location>
        <begin position="1"/>
        <end position="12"/>
    </location>
</feature>
<keyword evidence="3" id="KW-1185">Reference proteome</keyword>
<comment type="caution">
    <text evidence="2">The sequence shown here is derived from an EMBL/GenBank/DDBJ whole genome shotgun (WGS) entry which is preliminary data.</text>
</comment>
<organism evidence="2 3">
    <name type="scientific">Mycena rosella</name>
    <name type="common">Pink bonnet</name>
    <name type="synonym">Agaricus rosellus</name>
    <dbReference type="NCBI Taxonomy" id="1033263"/>
    <lineage>
        <taxon>Eukaryota</taxon>
        <taxon>Fungi</taxon>
        <taxon>Dikarya</taxon>
        <taxon>Basidiomycota</taxon>
        <taxon>Agaricomycotina</taxon>
        <taxon>Agaricomycetes</taxon>
        <taxon>Agaricomycetidae</taxon>
        <taxon>Agaricales</taxon>
        <taxon>Marasmiineae</taxon>
        <taxon>Mycenaceae</taxon>
        <taxon>Mycena</taxon>
    </lineage>
</organism>
<accession>A0AAD7H318</accession>
<evidence type="ECO:0000256" key="1">
    <source>
        <dbReference type="SAM" id="MobiDB-lite"/>
    </source>
</evidence>
<protein>
    <submittedName>
        <fullName evidence="2">Uncharacterized protein</fullName>
    </submittedName>
</protein>
<feature type="region of interest" description="Disordered" evidence="1">
    <location>
        <begin position="1"/>
        <end position="46"/>
    </location>
</feature>
<evidence type="ECO:0000313" key="2">
    <source>
        <dbReference type="EMBL" id="KAJ7710438.1"/>
    </source>
</evidence>
<sequence length="250" mass="27334">MTGDEEKRKADGMDVNGVRAASPEPSAPTPKRLKMRSDTTPSLAGGWRCDECNPAESQRASGVSEWRAAGLLDCQRRSCRSKAERMDIALRERCVGVGLERRRGSSGLIHVAATPHGEVMQKSENIFGDAPEARMVLQKYSEFSNEVLKVTPRLGCSAGGIQRSGDAVWWKARLERVGRDVADERRQFFAQNESMSIRFGAIRGEADRGRIKVSEASGDSGGTCRLRRGLQGQKGAGEDGECVFSRSGWN</sequence>
<dbReference type="AlphaFoldDB" id="A0AAD7H318"/>
<evidence type="ECO:0000313" key="3">
    <source>
        <dbReference type="Proteomes" id="UP001221757"/>
    </source>
</evidence>
<dbReference type="Proteomes" id="UP001221757">
    <property type="component" value="Unassembled WGS sequence"/>
</dbReference>
<gene>
    <name evidence="2" type="ORF">B0H17DRAFT_1123587</name>
</gene>
<dbReference type="EMBL" id="JARKIE010000001">
    <property type="protein sequence ID" value="KAJ7710438.1"/>
    <property type="molecule type" value="Genomic_DNA"/>
</dbReference>